<name>A0A1Y2IT58_TRAC3</name>
<feature type="region of interest" description="Disordered" evidence="1">
    <location>
        <begin position="54"/>
        <end position="74"/>
    </location>
</feature>
<feature type="compositionally biased region" description="Basic and acidic residues" evidence="1">
    <location>
        <begin position="1"/>
        <end position="19"/>
    </location>
</feature>
<feature type="region of interest" description="Disordered" evidence="1">
    <location>
        <begin position="1"/>
        <end position="26"/>
    </location>
</feature>
<gene>
    <name evidence="2" type="ORF">PYCCODRAFT_269363</name>
</gene>
<evidence type="ECO:0000256" key="1">
    <source>
        <dbReference type="SAM" id="MobiDB-lite"/>
    </source>
</evidence>
<evidence type="ECO:0000313" key="3">
    <source>
        <dbReference type="Proteomes" id="UP000193067"/>
    </source>
</evidence>
<sequence>MAKQRAGLDYERHEEHRSDGPLSSRGVGQYRVKFATRHDAEKETEAELAAVNKLPCQKRNTADGHDADGRALAP</sequence>
<accession>A0A1Y2IT58</accession>
<dbReference type="EMBL" id="KZ084101">
    <property type="protein sequence ID" value="OSD03371.1"/>
    <property type="molecule type" value="Genomic_DNA"/>
</dbReference>
<dbReference type="Proteomes" id="UP000193067">
    <property type="component" value="Unassembled WGS sequence"/>
</dbReference>
<feature type="compositionally biased region" description="Basic and acidic residues" evidence="1">
    <location>
        <begin position="60"/>
        <end position="74"/>
    </location>
</feature>
<proteinExistence type="predicted"/>
<organism evidence="2 3">
    <name type="scientific">Trametes coccinea (strain BRFM310)</name>
    <name type="common">Pycnoporus coccineus</name>
    <dbReference type="NCBI Taxonomy" id="1353009"/>
    <lineage>
        <taxon>Eukaryota</taxon>
        <taxon>Fungi</taxon>
        <taxon>Dikarya</taxon>
        <taxon>Basidiomycota</taxon>
        <taxon>Agaricomycotina</taxon>
        <taxon>Agaricomycetes</taxon>
        <taxon>Polyporales</taxon>
        <taxon>Polyporaceae</taxon>
        <taxon>Trametes</taxon>
    </lineage>
</organism>
<protein>
    <submittedName>
        <fullName evidence="2">Uncharacterized protein</fullName>
    </submittedName>
</protein>
<dbReference type="AlphaFoldDB" id="A0A1Y2IT58"/>
<keyword evidence="3" id="KW-1185">Reference proteome</keyword>
<reference evidence="2 3" key="1">
    <citation type="journal article" date="2015" name="Biotechnol. Biofuels">
        <title>Enhanced degradation of softwood versus hardwood by the white-rot fungus Pycnoporus coccineus.</title>
        <authorList>
            <person name="Couturier M."/>
            <person name="Navarro D."/>
            <person name="Chevret D."/>
            <person name="Henrissat B."/>
            <person name="Piumi F."/>
            <person name="Ruiz-Duenas F.J."/>
            <person name="Martinez A.T."/>
            <person name="Grigoriev I.V."/>
            <person name="Riley R."/>
            <person name="Lipzen A."/>
            <person name="Berrin J.G."/>
            <person name="Master E.R."/>
            <person name="Rosso M.N."/>
        </authorList>
    </citation>
    <scope>NUCLEOTIDE SEQUENCE [LARGE SCALE GENOMIC DNA]</scope>
    <source>
        <strain evidence="2 3">BRFM310</strain>
    </source>
</reference>
<evidence type="ECO:0000313" key="2">
    <source>
        <dbReference type="EMBL" id="OSD03371.1"/>
    </source>
</evidence>